<dbReference type="Gene3D" id="3.40.50.1820">
    <property type="entry name" value="alpha/beta hydrolase"/>
    <property type="match status" value="1"/>
</dbReference>
<dbReference type="AlphaFoldDB" id="A0A0L0FZX1"/>
<organism evidence="2 3">
    <name type="scientific">Sphaeroforma arctica JP610</name>
    <dbReference type="NCBI Taxonomy" id="667725"/>
    <lineage>
        <taxon>Eukaryota</taxon>
        <taxon>Ichthyosporea</taxon>
        <taxon>Ichthyophonida</taxon>
        <taxon>Sphaeroforma</taxon>
    </lineage>
</organism>
<dbReference type="PANTHER" id="PTHR37471:SF1">
    <property type="entry name" value="AB HYDROLASE-1 DOMAIN-CONTAINING PROTEIN"/>
    <property type="match status" value="1"/>
</dbReference>
<dbReference type="InterPro" id="IPR029058">
    <property type="entry name" value="AB_hydrolase_fold"/>
</dbReference>
<dbReference type="SUPFAM" id="SSF53474">
    <property type="entry name" value="alpha/beta-Hydrolases"/>
    <property type="match status" value="1"/>
</dbReference>
<name>A0A0L0FZX1_9EUKA</name>
<dbReference type="InterPro" id="IPR000073">
    <property type="entry name" value="AB_hydrolase_1"/>
</dbReference>
<dbReference type="STRING" id="667725.A0A0L0FZX1"/>
<dbReference type="eggNOG" id="ENOG502QW6Q">
    <property type="taxonomic scope" value="Eukaryota"/>
</dbReference>
<evidence type="ECO:0000313" key="3">
    <source>
        <dbReference type="Proteomes" id="UP000054560"/>
    </source>
</evidence>
<reference evidence="2 3" key="1">
    <citation type="submission" date="2011-02" db="EMBL/GenBank/DDBJ databases">
        <title>The Genome Sequence of Sphaeroforma arctica JP610.</title>
        <authorList>
            <consortium name="The Broad Institute Genome Sequencing Platform"/>
            <person name="Russ C."/>
            <person name="Cuomo C."/>
            <person name="Young S.K."/>
            <person name="Zeng Q."/>
            <person name="Gargeya S."/>
            <person name="Alvarado L."/>
            <person name="Berlin A."/>
            <person name="Chapman S.B."/>
            <person name="Chen Z."/>
            <person name="Freedman E."/>
            <person name="Gellesch M."/>
            <person name="Goldberg J."/>
            <person name="Griggs A."/>
            <person name="Gujja S."/>
            <person name="Heilman E."/>
            <person name="Heiman D."/>
            <person name="Howarth C."/>
            <person name="Mehta T."/>
            <person name="Neiman D."/>
            <person name="Pearson M."/>
            <person name="Roberts A."/>
            <person name="Saif S."/>
            <person name="Shea T."/>
            <person name="Shenoy N."/>
            <person name="Sisk P."/>
            <person name="Stolte C."/>
            <person name="Sykes S."/>
            <person name="White J."/>
            <person name="Yandava C."/>
            <person name="Burger G."/>
            <person name="Gray M.W."/>
            <person name="Holland P.W.H."/>
            <person name="King N."/>
            <person name="Lang F.B.F."/>
            <person name="Roger A.J."/>
            <person name="Ruiz-Trillo I."/>
            <person name="Haas B."/>
            <person name="Nusbaum C."/>
            <person name="Birren B."/>
        </authorList>
    </citation>
    <scope>NUCLEOTIDE SEQUENCE [LARGE SCALE GENOMIC DNA]</scope>
    <source>
        <strain evidence="2 3">JP610</strain>
    </source>
</reference>
<proteinExistence type="predicted"/>
<dbReference type="EMBL" id="KQ241930">
    <property type="protein sequence ID" value="KNC82412.1"/>
    <property type="molecule type" value="Genomic_DNA"/>
</dbReference>
<dbReference type="RefSeq" id="XP_014156314.1">
    <property type="nucleotide sequence ID" value="XM_014300839.1"/>
</dbReference>
<evidence type="ECO:0000259" key="1">
    <source>
        <dbReference type="Pfam" id="PF12697"/>
    </source>
</evidence>
<keyword evidence="3" id="KW-1185">Reference proteome</keyword>
<dbReference type="PANTHER" id="PTHR37471">
    <property type="entry name" value="UNNAMED PRODUCT"/>
    <property type="match status" value="1"/>
</dbReference>
<evidence type="ECO:0000313" key="2">
    <source>
        <dbReference type="EMBL" id="KNC82412.1"/>
    </source>
</evidence>
<dbReference type="OrthoDB" id="6431331at2759"/>
<dbReference type="Proteomes" id="UP000054560">
    <property type="component" value="Unassembled WGS sequence"/>
</dbReference>
<dbReference type="GeneID" id="25905812"/>
<sequence length="405" mass="46666">MFHQIADYIVKHGNVFFPGWFGGRNAEDITESEFRAMFAANYHNKSVAKMSKLQNQQFDSLLKILRDRTGAGFKEEDGSSGRVYYDDTEGFPAGYLQHTRDNLHVVHHPLILYLWSHIAGIASEFVLWGLCFNKECDAETSISYWHKPAGLPVSVCQQRKPIVFAHGMGVGLSAYLHVIWSLCNLSSYTMDAEEAVDNRDVYLMDFPHIAMRICDDVPTVDTINETIRNFLRNDGHTSASFVGHSYGSVILARMAKTYPHLMHTSIYIDPICFLLYIPKVVNSFVYRKPDNHWFQWARYYGCSRELYMQNVLCRNFWWYQYNMHPTEIPANSLVVASMKDDIVPSDLVVDHIKHLSPETKLMLPDYYHAEFMAHPYFIGDLMTQLVALEDGVELTKQRKDKVFAA</sequence>
<dbReference type="Pfam" id="PF12697">
    <property type="entry name" value="Abhydrolase_6"/>
    <property type="match status" value="1"/>
</dbReference>
<accession>A0A0L0FZX1</accession>
<feature type="domain" description="AB hydrolase-1" evidence="1">
    <location>
        <begin position="162"/>
        <end position="298"/>
    </location>
</feature>
<protein>
    <recommendedName>
        <fullName evidence="1">AB hydrolase-1 domain-containing protein</fullName>
    </recommendedName>
</protein>
<gene>
    <name evidence="2" type="ORF">SARC_05308</name>
</gene>